<dbReference type="InterPro" id="IPR001451">
    <property type="entry name" value="Hexapep"/>
</dbReference>
<evidence type="ECO:0000313" key="1">
    <source>
        <dbReference type="EMBL" id="GAA4395227.1"/>
    </source>
</evidence>
<dbReference type="Gene3D" id="2.160.10.10">
    <property type="entry name" value="Hexapeptide repeat proteins"/>
    <property type="match status" value="1"/>
</dbReference>
<protein>
    <submittedName>
        <fullName evidence="1">Gamma carbonic anhydrase family protein</fullName>
    </submittedName>
</protein>
<dbReference type="EMBL" id="BAABGL010000035">
    <property type="protein sequence ID" value="GAA4395227.1"/>
    <property type="molecule type" value="Genomic_DNA"/>
</dbReference>
<dbReference type="InterPro" id="IPR047324">
    <property type="entry name" value="LbH_gamma_CA-like"/>
</dbReference>
<evidence type="ECO:0000313" key="2">
    <source>
        <dbReference type="Proteomes" id="UP001500642"/>
    </source>
</evidence>
<comment type="caution">
    <text evidence="1">The sequence shown here is derived from an EMBL/GenBank/DDBJ whole genome shotgun (WGS) entry which is preliminary data.</text>
</comment>
<name>A0ABP8JS26_9MICO</name>
<organism evidence="1 2">
    <name type="scientific">Brevibacterium pityocampae</name>
    <dbReference type="NCBI Taxonomy" id="506594"/>
    <lineage>
        <taxon>Bacteria</taxon>
        <taxon>Bacillati</taxon>
        <taxon>Actinomycetota</taxon>
        <taxon>Actinomycetes</taxon>
        <taxon>Micrococcales</taxon>
        <taxon>Brevibacteriaceae</taxon>
        <taxon>Brevibacterium</taxon>
    </lineage>
</organism>
<dbReference type="Proteomes" id="UP001500642">
    <property type="component" value="Unassembled WGS sequence"/>
</dbReference>
<sequence>MTDSHTSSGRPLGDLADVRLIAIDGVAPTIDPGAFIAPGVILIGDVRVGPGSSIYYGCVLRADRNSITIGSGTNIQDSTVMHADPGKPVVIGDRVSVGHRALVHGCIVGDDVLVGMSATLLNECRIGSGSLVAAGAVVLEGTEVPAGSLVAGVPGKVRRPLTEDDLARVHGNAQAYEEITALHRERGRLL</sequence>
<dbReference type="Pfam" id="PF00132">
    <property type="entry name" value="Hexapep"/>
    <property type="match status" value="1"/>
</dbReference>
<dbReference type="InterPro" id="IPR011004">
    <property type="entry name" value="Trimer_LpxA-like_sf"/>
</dbReference>
<dbReference type="CDD" id="cd04645">
    <property type="entry name" value="LbH_gamma_CA_like"/>
    <property type="match status" value="1"/>
</dbReference>
<dbReference type="PANTHER" id="PTHR13061:SF29">
    <property type="entry name" value="GAMMA CARBONIC ANHYDRASE-LIKE 1, MITOCHONDRIAL-RELATED"/>
    <property type="match status" value="1"/>
</dbReference>
<dbReference type="InterPro" id="IPR050484">
    <property type="entry name" value="Transf_Hexapept/Carb_Anhydrase"/>
</dbReference>
<reference evidence="2" key="1">
    <citation type="journal article" date="2019" name="Int. J. Syst. Evol. Microbiol.">
        <title>The Global Catalogue of Microorganisms (GCM) 10K type strain sequencing project: providing services to taxonomists for standard genome sequencing and annotation.</title>
        <authorList>
            <consortium name="The Broad Institute Genomics Platform"/>
            <consortium name="The Broad Institute Genome Sequencing Center for Infectious Disease"/>
            <person name="Wu L."/>
            <person name="Ma J."/>
        </authorList>
    </citation>
    <scope>NUCLEOTIDE SEQUENCE [LARGE SCALE GENOMIC DNA]</scope>
    <source>
        <strain evidence="2">JCM 17808</strain>
    </source>
</reference>
<proteinExistence type="predicted"/>
<accession>A0ABP8JS26</accession>
<keyword evidence="2" id="KW-1185">Reference proteome</keyword>
<dbReference type="SUPFAM" id="SSF51161">
    <property type="entry name" value="Trimeric LpxA-like enzymes"/>
    <property type="match status" value="1"/>
</dbReference>
<dbReference type="PANTHER" id="PTHR13061">
    <property type="entry name" value="DYNACTIN SUBUNIT P25"/>
    <property type="match status" value="1"/>
</dbReference>
<gene>
    <name evidence="1" type="ORF">GCM10023167_25420</name>
</gene>
<dbReference type="RefSeq" id="WP_295689936.1">
    <property type="nucleotide sequence ID" value="NZ_BAABGL010000035.1"/>
</dbReference>